<dbReference type="EMBL" id="CAJVPQ010022953">
    <property type="protein sequence ID" value="CAG8761720.1"/>
    <property type="molecule type" value="Genomic_DNA"/>
</dbReference>
<comment type="caution">
    <text evidence="1">The sequence shown here is derived from an EMBL/GenBank/DDBJ whole genome shotgun (WGS) entry which is preliminary data.</text>
</comment>
<reference evidence="1" key="1">
    <citation type="submission" date="2021-06" db="EMBL/GenBank/DDBJ databases">
        <authorList>
            <person name="Kallberg Y."/>
            <person name="Tangrot J."/>
            <person name="Rosling A."/>
        </authorList>
    </citation>
    <scope>NUCLEOTIDE SEQUENCE</scope>
    <source>
        <strain evidence="1">UK204</strain>
    </source>
</reference>
<evidence type="ECO:0000313" key="1">
    <source>
        <dbReference type="EMBL" id="CAG8761720.1"/>
    </source>
</evidence>
<gene>
    <name evidence="1" type="ORF">FCALED_LOCUS16974</name>
</gene>
<accession>A0A9N9J388</accession>
<sequence length="52" mass="6148">YFRQLFQHINTTAKTTNVTVNVNRKQGKKKRRHSKYKLTILNEDVDVTCLPT</sequence>
<evidence type="ECO:0000313" key="2">
    <source>
        <dbReference type="Proteomes" id="UP000789570"/>
    </source>
</evidence>
<organism evidence="1 2">
    <name type="scientific">Funneliformis caledonium</name>
    <dbReference type="NCBI Taxonomy" id="1117310"/>
    <lineage>
        <taxon>Eukaryota</taxon>
        <taxon>Fungi</taxon>
        <taxon>Fungi incertae sedis</taxon>
        <taxon>Mucoromycota</taxon>
        <taxon>Glomeromycotina</taxon>
        <taxon>Glomeromycetes</taxon>
        <taxon>Glomerales</taxon>
        <taxon>Glomeraceae</taxon>
        <taxon>Funneliformis</taxon>
    </lineage>
</organism>
<keyword evidence="2" id="KW-1185">Reference proteome</keyword>
<name>A0A9N9J388_9GLOM</name>
<feature type="non-terminal residue" evidence="1">
    <location>
        <position position="52"/>
    </location>
</feature>
<feature type="non-terminal residue" evidence="1">
    <location>
        <position position="1"/>
    </location>
</feature>
<dbReference type="Proteomes" id="UP000789570">
    <property type="component" value="Unassembled WGS sequence"/>
</dbReference>
<proteinExistence type="predicted"/>
<dbReference type="AlphaFoldDB" id="A0A9N9J388"/>
<protein>
    <submittedName>
        <fullName evidence="1">7033_t:CDS:1</fullName>
    </submittedName>
</protein>